<dbReference type="Proteomes" id="UP000289738">
    <property type="component" value="Chromosome A05"/>
</dbReference>
<gene>
    <name evidence="2" type="ORF">Ahy_A05g024198</name>
</gene>
<feature type="region of interest" description="Disordered" evidence="1">
    <location>
        <begin position="194"/>
        <end position="231"/>
    </location>
</feature>
<proteinExistence type="predicted"/>
<name>A0A445D5B4_ARAHY</name>
<dbReference type="AlphaFoldDB" id="A0A445D5B4"/>
<dbReference type="PANTHER" id="PTHR33673:SF3">
    <property type="entry name" value="SUPPRESSOR SRP40-LIKE PROTEIN"/>
    <property type="match status" value="1"/>
</dbReference>
<organism evidence="2 3">
    <name type="scientific">Arachis hypogaea</name>
    <name type="common">Peanut</name>
    <dbReference type="NCBI Taxonomy" id="3818"/>
    <lineage>
        <taxon>Eukaryota</taxon>
        <taxon>Viridiplantae</taxon>
        <taxon>Streptophyta</taxon>
        <taxon>Embryophyta</taxon>
        <taxon>Tracheophyta</taxon>
        <taxon>Spermatophyta</taxon>
        <taxon>Magnoliopsida</taxon>
        <taxon>eudicotyledons</taxon>
        <taxon>Gunneridae</taxon>
        <taxon>Pentapetalae</taxon>
        <taxon>rosids</taxon>
        <taxon>fabids</taxon>
        <taxon>Fabales</taxon>
        <taxon>Fabaceae</taxon>
        <taxon>Papilionoideae</taxon>
        <taxon>50 kb inversion clade</taxon>
        <taxon>dalbergioids sensu lato</taxon>
        <taxon>Dalbergieae</taxon>
        <taxon>Pterocarpus clade</taxon>
        <taxon>Arachis</taxon>
    </lineage>
</organism>
<evidence type="ECO:0000256" key="1">
    <source>
        <dbReference type="SAM" id="MobiDB-lite"/>
    </source>
</evidence>
<evidence type="ECO:0000313" key="2">
    <source>
        <dbReference type="EMBL" id="RYR58426.1"/>
    </source>
</evidence>
<dbReference type="PANTHER" id="PTHR33673">
    <property type="entry name" value="SUPPRESSOR SRP40-LIKE PROTEIN"/>
    <property type="match status" value="1"/>
</dbReference>
<keyword evidence="3" id="KW-1185">Reference proteome</keyword>
<accession>A0A445D5B4</accession>
<evidence type="ECO:0000313" key="3">
    <source>
        <dbReference type="Proteomes" id="UP000289738"/>
    </source>
</evidence>
<feature type="compositionally biased region" description="Polar residues" evidence="1">
    <location>
        <begin position="220"/>
        <end position="231"/>
    </location>
</feature>
<sequence length="488" mass="54410">MACNSKLVIRRMKLKTSEILATHLVFPDSAPPKILIPNFSSHPFSSSRIQTISLLQKSTSSELSQSMIISRREVEQVFVMSLETFHCGVDDKCAKKSSETSESNRSINSHLVIFDWRGTNRHTYSNPEIIYRSGRSRHTKSNPEIIDGSESSITSERNTIVISRVKSGKKDTSNTQINGIESISNSARKVDSSFMLESSSDSSDNVDITTSSTSKYSSKHGTNYPSSSESFVKSEHGNKLVATPPSFQDYGVQKRNDFPLTARPPIQVMDRSSGYDASRIPSSIFEKPANPLDWSVASNESLFSLHVGNLSFNRDHVFVNYEVSMPHEVPQSGDISEDIHSPIIEEISNVTQSDVVESLQIYRTSSASFMIEEIPCTDQYEIKDLSRAESDNSSGSLTVDLTQITRTTPKQSFSFPALMEPKRISTTETDISQQIPYEKQESSVKETRKPGTSCWSCLKSCNWCYCFPCPSCAFCKSCCKWNACKCCS</sequence>
<reference evidence="2 3" key="1">
    <citation type="submission" date="2019-01" db="EMBL/GenBank/DDBJ databases">
        <title>Sequencing of cultivated peanut Arachis hypogaea provides insights into genome evolution and oil improvement.</title>
        <authorList>
            <person name="Chen X."/>
        </authorList>
    </citation>
    <scope>NUCLEOTIDE SEQUENCE [LARGE SCALE GENOMIC DNA]</scope>
    <source>
        <strain evidence="3">cv. Fuhuasheng</strain>
        <tissue evidence="2">Leaves</tissue>
    </source>
</reference>
<dbReference type="EMBL" id="SDMP01000005">
    <property type="protein sequence ID" value="RYR58426.1"/>
    <property type="molecule type" value="Genomic_DNA"/>
</dbReference>
<feature type="compositionally biased region" description="Low complexity" evidence="1">
    <location>
        <begin position="194"/>
        <end position="216"/>
    </location>
</feature>
<protein>
    <submittedName>
        <fullName evidence="2">Uncharacterized protein</fullName>
    </submittedName>
</protein>
<comment type="caution">
    <text evidence="2">The sequence shown here is derived from an EMBL/GenBank/DDBJ whole genome shotgun (WGS) entry which is preliminary data.</text>
</comment>